<keyword evidence="3" id="KW-1185">Reference proteome</keyword>
<gene>
    <name evidence="2" type="ORF">SLOPH_977</name>
</gene>
<name>S7XIP6_SPRLO</name>
<sequence length="120" mass="15025">MIRRNHNREFDRNDRNTRRGDKFDHSHSYTSNPERREYRNMNRSLDYYPRNNYRNSNRRFEDNGRIDFRSRGPSYGPSRRIGYNNYDNRFTRPRRIERIPTKEELDEELKKYMKGELVRN</sequence>
<dbReference type="HOGENOM" id="CLU_2051191_0_0_1"/>
<accession>S7XIP6</accession>
<dbReference type="Proteomes" id="UP000014978">
    <property type="component" value="Unassembled WGS sequence"/>
</dbReference>
<evidence type="ECO:0000256" key="1">
    <source>
        <dbReference type="SAM" id="MobiDB-lite"/>
    </source>
</evidence>
<dbReference type="AlphaFoldDB" id="S7XIP6"/>
<proteinExistence type="predicted"/>
<dbReference type="GO" id="GO:0003723">
    <property type="term" value="F:RNA binding"/>
    <property type="evidence" value="ECO:0007669"/>
    <property type="project" value="UniProtKB-KW"/>
</dbReference>
<feature type="compositionally biased region" description="Basic and acidic residues" evidence="1">
    <location>
        <begin position="58"/>
        <end position="70"/>
    </location>
</feature>
<protein>
    <submittedName>
        <fullName evidence="2">Uncharacterized protein</fullName>
    </submittedName>
</protein>
<feature type="compositionally biased region" description="Basic and acidic residues" evidence="1">
    <location>
        <begin position="7"/>
        <end position="40"/>
    </location>
</feature>
<dbReference type="EMBL" id="ATCN01000488">
    <property type="protein sequence ID" value="EPR78909.1"/>
    <property type="molecule type" value="Genomic_DNA"/>
</dbReference>
<comment type="caution">
    <text evidence="2">The sequence shown here is derived from an EMBL/GenBank/DDBJ whole genome shotgun (WGS) entry which is preliminary data.</text>
</comment>
<dbReference type="VEuPathDB" id="MicrosporidiaDB:SLOPH_977"/>
<evidence type="ECO:0000313" key="2">
    <source>
        <dbReference type="EMBL" id="EPR78909.1"/>
    </source>
</evidence>
<feature type="compositionally biased region" description="Low complexity" evidence="1">
    <location>
        <begin position="71"/>
        <end position="80"/>
    </location>
</feature>
<organism evidence="2 3">
    <name type="scientific">Spraguea lophii (strain 42_110)</name>
    <name type="common">Microsporidian parasite</name>
    <dbReference type="NCBI Taxonomy" id="1358809"/>
    <lineage>
        <taxon>Eukaryota</taxon>
        <taxon>Fungi</taxon>
        <taxon>Fungi incertae sedis</taxon>
        <taxon>Microsporidia</taxon>
        <taxon>Spragueidae</taxon>
        <taxon>Spraguea</taxon>
    </lineage>
</organism>
<dbReference type="InParanoid" id="S7XIP6"/>
<feature type="region of interest" description="Disordered" evidence="1">
    <location>
        <begin position="1"/>
        <end position="86"/>
    </location>
</feature>
<reference evidence="3" key="1">
    <citation type="journal article" date="2013" name="PLoS Genet.">
        <title>The genome of Spraguea lophii and the basis of host-microsporidian interactions.</title>
        <authorList>
            <person name="Campbell S.E."/>
            <person name="Williams T.A."/>
            <person name="Yousuf A."/>
            <person name="Soanes D.M."/>
            <person name="Paszkiewicz K.H."/>
            <person name="Williams B.A.P."/>
        </authorList>
    </citation>
    <scope>NUCLEOTIDE SEQUENCE [LARGE SCALE GENOMIC DNA]</scope>
    <source>
        <strain evidence="3">42_110</strain>
    </source>
</reference>
<evidence type="ECO:0000313" key="3">
    <source>
        <dbReference type="Proteomes" id="UP000014978"/>
    </source>
</evidence>